<dbReference type="AlphaFoldDB" id="A0A413CX55"/>
<name>A0A413CX55_9FIRM</name>
<evidence type="ECO:0000313" key="2">
    <source>
        <dbReference type="EMBL" id="RGW76080.1"/>
    </source>
</evidence>
<proteinExistence type="predicted"/>
<dbReference type="EMBL" id="QRVM01000063">
    <property type="protein sequence ID" value="RGS44604.1"/>
    <property type="molecule type" value="Genomic_DNA"/>
</dbReference>
<dbReference type="EMBL" id="QSAT01000006">
    <property type="protein sequence ID" value="RGW76080.1"/>
    <property type="molecule type" value="Genomic_DNA"/>
</dbReference>
<dbReference type="Proteomes" id="UP000284651">
    <property type="component" value="Unassembled WGS sequence"/>
</dbReference>
<evidence type="ECO:0000313" key="3">
    <source>
        <dbReference type="Proteomes" id="UP000284651"/>
    </source>
</evidence>
<reference evidence="3 4" key="1">
    <citation type="submission" date="2018-08" db="EMBL/GenBank/DDBJ databases">
        <title>A genome reference for cultivated species of the human gut microbiota.</title>
        <authorList>
            <person name="Zou Y."/>
            <person name="Xue W."/>
            <person name="Luo G."/>
        </authorList>
    </citation>
    <scope>NUCLEOTIDE SEQUENCE [LARGE SCALE GENOMIC DNA]</scope>
    <source>
        <strain evidence="2 3">AF10-31</strain>
        <strain evidence="1 4">AF22-10AC</strain>
    </source>
</reference>
<evidence type="ECO:0000313" key="1">
    <source>
        <dbReference type="EMBL" id="RGS44604.1"/>
    </source>
</evidence>
<gene>
    <name evidence="2" type="ORF">DWV56_02840</name>
    <name evidence="1" type="ORF">DWX92_10420</name>
</gene>
<sequence>MVDKKQLEDFYKENLEEDIIDEISKLKGIELRNACDIYYSSKLAEQISNDSFGIENMDAKYLAEDLIENEPEFFINRKKND</sequence>
<dbReference type="Proteomes" id="UP000285274">
    <property type="component" value="Unassembled WGS sequence"/>
</dbReference>
<evidence type="ECO:0000313" key="4">
    <source>
        <dbReference type="Proteomes" id="UP000285274"/>
    </source>
</evidence>
<comment type="caution">
    <text evidence="2">The sequence shown here is derived from an EMBL/GenBank/DDBJ whole genome shotgun (WGS) entry which is preliminary data.</text>
</comment>
<organism evidence="2 3">
    <name type="scientific">Holdemanella biformis</name>
    <dbReference type="NCBI Taxonomy" id="1735"/>
    <lineage>
        <taxon>Bacteria</taxon>
        <taxon>Bacillati</taxon>
        <taxon>Bacillota</taxon>
        <taxon>Erysipelotrichia</taxon>
        <taxon>Erysipelotrichales</taxon>
        <taxon>Erysipelotrichaceae</taxon>
        <taxon>Holdemanella</taxon>
    </lineage>
</organism>
<protein>
    <submittedName>
        <fullName evidence="2">Uncharacterized protein</fullName>
    </submittedName>
</protein>
<dbReference type="RefSeq" id="WP_118320562.1">
    <property type="nucleotide sequence ID" value="NZ_JAQEGG010000042.1"/>
</dbReference>
<accession>A0A413CX55</accession>